<dbReference type="AlphaFoldDB" id="A0A9P7N4L4"/>
<dbReference type="Proteomes" id="UP000748025">
    <property type="component" value="Unassembled WGS sequence"/>
</dbReference>
<organism evidence="1 2">
    <name type="scientific">Claviceps pusilla</name>
    <dbReference type="NCBI Taxonomy" id="123648"/>
    <lineage>
        <taxon>Eukaryota</taxon>
        <taxon>Fungi</taxon>
        <taxon>Dikarya</taxon>
        <taxon>Ascomycota</taxon>
        <taxon>Pezizomycotina</taxon>
        <taxon>Sordariomycetes</taxon>
        <taxon>Hypocreomycetidae</taxon>
        <taxon>Hypocreales</taxon>
        <taxon>Clavicipitaceae</taxon>
        <taxon>Claviceps</taxon>
    </lineage>
</organism>
<sequence>MHRDPCGGMADAPLRRDPIPALTAPNRVPSPRLDVYLVGIAAACQLQSVTNVQRAQVPFRAPVTQPRFLDGRVCVRADVRAVAFFFFSFFTHLPASAVGDAEVGAGKVEHGPSSGPWYPACIEDWEGRHGLHSGCNVFLADVFDNIWGAECSPGFFHRRMQCQQTY</sequence>
<accession>A0A9P7N4L4</accession>
<evidence type="ECO:0000313" key="1">
    <source>
        <dbReference type="EMBL" id="KAG5993372.1"/>
    </source>
</evidence>
<comment type="caution">
    <text evidence="1">The sequence shown here is derived from an EMBL/GenBank/DDBJ whole genome shotgun (WGS) entry which is preliminary data.</text>
</comment>
<dbReference type="EMBL" id="SRPW01002374">
    <property type="protein sequence ID" value="KAG5993372.1"/>
    <property type="molecule type" value="Genomic_DNA"/>
</dbReference>
<reference evidence="1" key="1">
    <citation type="journal article" date="2020" name="bioRxiv">
        <title>Whole genome comparisons of ergot fungi reveals the divergence and evolution of species within the genus Claviceps are the result of varying mechanisms driving genome evolution and host range expansion.</title>
        <authorList>
            <person name="Wyka S.A."/>
            <person name="Mondo S.J."/>
            <person name="Liu M."/>
            <person name="Dettman J."/>
            <person name="Nalam V."/>
            <person name="Broders K.D."/>
        </authorList>
    </citation>
    <scope>NUCLEOTIDE SEQUENCE</scope>
    <source>
        <strain evidence="1">CCC 602</strain>
    </source>
</reference>
<gene>
    <name evidence="1" type="ORF">E4U43_003515</name>
</gene>
<name>A0A9P7N4L4_9HYPO</name>
<evidence type="ECO:0000313" key="2">
    <source>
        <dbReference type="Proteomes" id="UP000748025"/>
    </source>
</evidence>
<protein>
    <submittedName>
        <fullName evidence="1">Uncharacterized protein</fullName>
    </submittedName>
</protein>
<keyword evidence="2" id="KW-1185">Reference proteome</keyword>
<proteinExistence type="predicted"/>